<gene>
    <name evidence="2" type="ORF">CB5_LOCUS27945</name>
</gene>
<feature type="region of interest" description="Disordered" evidence="1">
    <location>
        <begin position="123"/>
        <end position="192"/>
    </location>
</feature>
<evidence type="ECO:0000256" key="1">
    <source>
        <dbReference type="SAM" id="MobiDB-lite"/>
    </source>
</evidence>
<accession>A0A6V7QNH9</accession>
<feature type="compositionally biased region" description="Basic and acidic residues" evidence="1">
    <location>
        <begin position="56"/>
        <end position="68"/>
    </location>
</feature>
<reference evidence="2" key="1">
    <citation type="submission" date="2020-07" db="EMBL/GenBank/DDBJ databases">
        <authorList>
            <person name="Lin J."/>
        </authorList>
    </citation>
    <scope>NUCLEOTIDE SEQUENCE</scope>
</reference>
<protein>
    <submittedName>
        <fullName evidence="2">Uncharacterized protein</fullName>
    </submittedName>
</protein>
<dbReference type="EMBL" id="LR862137">
    <property type="protein sequence ID" value="CAD1844734.1"/>
    <property type="molecule type" value="Genomic_DNA"/>
</dbReference>
<organism evidence="2">
    <name type="scientific">Ananas comosus var. bracteatus</name>
    <name type="common">red pineapple</name>
    <dbReference type="NCBI Taxonomy" id="296719"/>
    <lineage>
        <taxon>Eukaryota</taxon>
        <taxon>Viridiplantae</taxon>
        <taxon>Streptophyta</taxon>
        <taxon>Embryophyta</taxon>
        <taxon>Tracheophyta</taxon>
        <taxon>Spermatophyta</taxon>
        <taxon>Magnoliopsida</taxon>
        <taxon>Liliopsida</taxon>
        <taxon>Poales</taxon>
        <taxon>Bromeliaceae</taxon>
        <taxon>Bromelioideae</taxon>
        <taxon>Ananas</taxon>
    </lineage>
</organism>
<name>A0A6V7QNH9_ANACO</name>
<dbReference type="AlphaFoldDB" id="A0A6V7QNH9"/>
<sequence>MVISENILLILLKEAAIQRVARNRQFCFVRIFWIYNSYRPKQLHHYRGNSSNTWSARDRESGKGDTKNNHSQLFVNSMFLRRGVGERGEGELPARAAAARAAPASDPRLAPGRARTCCPCERPAPGARSRPHVLPAVSDPRPPPARALARPRLHLLPPATDPLLAPARAPARSRAPLLHAPSFARPPAPEHT</sequence>
<feature type="compositionally biased region" description="Low complexity" evidence="1">
    <location>
        <begin position="146"/>
        <end position="181"/>
    </location>
</feature>
<proteinExistence type="predicted"/>
<feature type="region of interest" description="Disordered" evidence="1">
    <location>
        <begin position="46"/>
        <end position="70"/>
    </location>
</feature>
<evidence type="ECO:0000313" key="2">
    <source>
        <dbReference type="EMBL" id="CAD1844734.1"/>
    </source>
</evidence>